<dbReference type="PANTHER" id="PTHR19308:SF56">
    <property type="entry name" value="START DOMAIN-CONTAINING PROTEIN"/>
    <property type="match status" value="1"/>
</dbReference>
<proteinExistence type="evidence at transcript level"/>
<dbReference type="GO" id="GO:0005737">
    <property type="term" value="C:cytoplasm"/>
    <property type="evidence" value="ECO:0007669"/>
    <property type="project" value="UniProtKB-ARBA"/>
</dbReference>
<dbReference type="GO" id="GO:0005634">
    <property type="term" value="C:nucleus"/>
    <property type="evidence" value="ECO:0007669"/>
    <property type="project" value="UniProtKB-SubCell"/>
</dbReference>
<dbReference type="Gene3D" id="3.30.530.20">
    <property type="match status" value="1"/>
</dbReference>
<dbReference type="InterPro" id="IPR002913">
    <property type="entry name" value="START_lipid-bd_dom"/>
</dbReference>
<dbReference type="EMBL" id="AK368445">
    <property type="protein sequence ID" value="BAJ99648.1"/>
    <property type="molecule type" value="mRNA"/>
</dbReference>
<dbReference type="AlphaFoldDB" id="F2DX27"/>
<organism evidence="3">
    <name type="scientific">Hordeum vulgare subsp. vulgare</name>
    <name type="common">Domesticated barley</name>
    <dbReference type="NCBI Taxonomy" id="112509"/>
    <lineage>
        <taxon>Eukaryota</taxon>
        <taxon>Viridiplantae</taxon>
        <taxon>Streptophyta</taxon>
        <taxon>Embryophyta</taxon>
        <taxon>Tracheophyta</taxon>
        <taxon>Spermatophyta</taxon>
        <taxon>Magnoliopsida</taxon>
        <taxon>Liliopsida</taxon>
        <taxon>Poales</taxon>
        <taxon>Poaceae</taxon>
        <taxon>BOP clade</taxon>
        <taxon>Pooideae</taxon>
        <taxon>Triticodae</taxon>
        <taxon>Triticeae</taxon>
        <taxon>Hordeinae</taxon>
        <taxon>Hordeum</taxon>
    </lineage>
</organism>
<evidence type="ECO:0000256" key="1">
    <source>
        <dbReference type="ARBA" id="ARBA00004123"/>
    </source>
</evidence>
<dbReference type="PANTHER" id="PTHR19308">
    <property type="entry name" value="PHOSPHATIDYLCHOLINE TRANSFER PROTEIN"/>
    <property type="match status" value="1"/>
</dbReference>
<name>F2DX27_HORVV</name>
<evidence type="ECO:0000313" key="3">
    <source>
        <dbReference type="EMBL" id="BAJ99648.1"/>
    </source>
</evidence>
<protein>
    <submittedName>
        <fullName evidence="3">Predicted protein</fullName>
    </submittedName>
</protein>
<sequence>MVLKFGKDNHSVDQIMSMISKVETVKELNENVQEMQVKTNIPSENSALVYLVLKPFNRLYRSRDFIFIRHVFKAGRQVYMVDKSIENTNYPPFMTIVRGQLCIVYGLFEREHEFELIADVEITN</sequence>
<dbReference type="SUPFAM" id="SSF55961">
    <property type="entry name" value="Bet v1-like"/>
    <property type="match status" value="1"/>
</dbReference>
<accession>F2DX27</accession>
<evidence type="ECO:0000259" key="2">
    <source>
        <dbReference type="Pfam" id="PF01852"/>
    </source>
</evidence>
<feature type="domain" description="START" evidence="2">
    <location>
        <begin position="24"/>
        <end position="101"/>
    </location>
</feature>
<dbReference type="InterPro" id="IPR051213">
    <property type="entry name" value="START_lipid_transfer"/>
</dbReference>
<dbReference type="Pfam" id="PF01852">
    <property type="entry name" value="START"/>
    <property type="match status" value="1"/>
</dbReference>
<reference evidence="3" key="1">
    <citation type="journal article" date="2011" name="Plant Physiol.">
        <title>Comprehensive sequence analysis of 24,783 barley full-length cDNAs derived from 12 clone libraries.</title>
        <authorList>
            <person name="Matsumoto T."/>
            <person name="Tanaka T."/>
            <person name="Sakai H."/>
            <person name="Amano N."/>
            <person name="Kanamori H."/>
            <person name="Kurita K."/>
            <person name="Kikuta A."/>
            <person name="Kamiya K."/>
            <person name="Yamamoto M."/>
            <person name="Ikawa H."/>
            <person name="Fujii N."/>
            <person name="Hori K."/>
            <person name="Itoh T."/>
            <person name="Sato K."/>
        </authorList>
    </citation>
    <scope>NUCLEOTIDE SEQUENCE</scope>
    <source>
        <tissue evidence="3">Shoot and root</tissue>
    </source>
</reference>
<dbReference type="InterPro" id="IPR023393">
    <property type="entry name" value="START-like_dom_sf"/>
</dbReference>
<dbReference type="GO" id="GO:0008289">
    <property type="term" value="F:lipid binding"/>
    <property type="evidence" value="ECO:0007669"/>
    <property type="project" value="InterPro"/>
</dbReference>
<comment type="subcellular location">
    <subcellularLocation>
        <location evidence="1">Nucleus</location>
    </subcellularLocation>
</comment>